<dbReference type="AlphaFoldDB" id="A0A7S3YT08"/>
<protein>
    <submittedName>
        <fullName evidence="2">Uncharacterized protein</fullName>
    </submittedName>
</protein>
<sequence length="139" mass="15884">MRVKTTTTTTTTTTKLAGLEGTWARLSPSAGVGASFPSLRANRNDIYIFFFHFEETIENHTIFRHHHSSFASSSSFLAHPQHLVILIIILIILIIILIILIIILLILSIIIIMDVRICEYANMRCAMCDMRYPIYEYVI</sequence>
<keyword evidence="1" id="KW-1133">Transmembrane helix</keyword>
<name>A0A7S3YT08_9EUKA</name>
<evidence type="ECO:0000256" key="1">
    <source>
        <dbReference type="SAM" id="Phobius"/>
    </source>
</evidence>
<evidence type="ECO:0000313" key="2">
    <source>
        <dbReference type="EMBL" id="CAE0660969.1"/>
    </source>
</evidence>
<keyword evidence="1" id="KW-0472">Membrane</keyword>
<gene>
    <name evidence="2" type="ORF">LGLO00237_LOCUS12557</name>
</gene>
<feature type="transmembrane region" description="Helical" evidence="1">
    <location>
        <begin position="83"/>
        <end position="113"/>
    </location>
</feature>
<proteinExistence type="predicted"/>
<dbReference type="EMBL" id="HBIV01017265">
    <property type="protein sequence ID" value="CAE0660969.1"/>
    <property type="molecule type" value="Transcribed_RNA"/>
</dbReference>
<reference evidence="2" key="1">
    <citation type="submission" date="2021-01" db="EMBL/GenBank/DDBJ databases">
        <authorList>
            <person name="Corre E."/>
            <person name="Pelletier E."/>
            <person name="Niang G."/>
            <person name="Scheremetjew M."/>
            <person name="Finn R."/>
            <person name="Kale V."/>
            <person name="Holt S."/>
            <person name="Cochrane G."/>
            <person name="Meng A."/>
            <person name="Brown T."/>
            <person name="Cohen L."/>
        </authorList>
    </citation>
    <scope>NUCLEOTIDE SEQUENCE</scope>
    <source>
        <strain evidence="2">CCCM811</strain>
    </source>
</reference>
<accession>A0A7S3YT08</accession>
<keyword evidence="1" id="KW-0812">Transmembrane</keyword>
<organism evidence="2">
    <name type="scientific">Lotharella globosa</name>
    <dbReference type="NCBI Taxonomy" id="91324"/>
    <lineage>
        <taxon>Eukaryota</taxon>
        <taxon>Sar</taxon>
        <taxon>Rhizaria</taxon>
        <taxon>Cercozoa</taxon>
        <taxon>Chlorarachniophyceae</taxon>
        <taxon>Lotharella</taxon>
    </lineage>
</organism>